<evidence type="ECO:0000313" key="2">
    <source>
        <dbReference type="EMBL" id="SDN42261.1"/>
    </source>
</evidence>
<name>A0A1H0B9G8_9PSED</name>
<proteinExistence type="predicted"/>
<keyword evidence="4" id="KW-1185">Reference proteome</keyword>
<reference evidence="2 3" key="2">
    <citation type="submission" date="2016-10" db="EMBL/GenBank/DDBJ databases">
        <authorList>
            <person name="de Groot N.N."/>
        </authorList>
    </citation>
    <scope>NUCLEOTIDE SEQUENCE [LARGE SCALE GENOMIC DNA]</scope>
    <source>
        <strain evidence="2 3">BS2772</strain>
    </source>
</reference>
<dbReference type="OrthoDB" id="8612762at2"/>
<dbReference type="RefSeq" id="WP_083358780.1">
    <property type="nucleotide sequence ID" value="NZ_JBJGXR010000039.1"/>
</dbReference>
<protein>
    <submittedName>
        <fullName evidence="2">Uncharacterized protein</fullName>
    </submittedName>
</protein>
<dbReference type="AlphaFoldDB" id="A0A1H0B9G8"/>
<dbReference type="EMBL" id="JXDI01000005">
    <property type="protein sequence ID" value="KAF2405875.1"/>
    <property type="molecule type" value="Genomic_DNA"/>
</dbReference>
<evidence type="ECO:0000313" key="4">
    <source>
        <dbReference type="Proteomes" id="UP000748067"/>
    </source>
</evidence>
<dbReference type="Proteomes" id="UP000182470">
    <property type="component" value="Chromosome I"/>
</dbReference>
<gene>
    <name evidence="1" type="ORF">PSAN_57650</name>
    <name evidence="2" type="ORF">SAMN04490179_4176</name>
</gene>
<sequence>MNTFSSFKFVVCAVVVLTLGGCLTMSGNYKVTAVDATGAPVKMEFTTQGRGIYSIRNAFCMNNPKGTVTIRDLDTGEELKSESPYHCR</sequence>
<evidence type="ECO:0000313" key="1">
    <source>
        <dbReference type="EMBL" id="KAF2405875.1"/>
    </source>
</evidence>
<dbReference type="EMBL" id="LT629704">
    <property type="protein sequence ID" value="SDN42261.1"/>
    <property type="molecule type" value="Genomic_DNA"/>
</dbReference>
<dbReference type="Proteomes" id="UP000748067">
    <property type="component" value="Unassembled WGS sequence"/>
</dbReference>
<evidence type="ECO:0000313" key="3">
    <source>
        <dbReference type="Proteomes" id="UP000182470"/>
    </source>
</evidence>
<accession>A0A1H0B9G8</accession>
<organism evidence="2 3">
    <name type="scientific">Pseudomonas antarctica</name>
    <dbReference type="NCBI Taxonomy" id="219572"/>
    <lineage>
        <taxon>Bacteria</taxon>
        <taxon>Pseudomonadati</taxon>
        <taxon>Pseudomonadota</taxon>
        <taxon>Gammaproteobacteria</taxon>
        <taxon>Pseudomonadales</taxon>
        <taxon>Pseudomonadaceae</taxon>
        <taxon>Pseudomonas</taxon>
    </lineage>
</organism>
<reference evidence="1 4" key="1">
    <citation type="submission" date="2015-01" db="EMBL/GenBank/DDBJ databases">
        <title>Genome Sequence of Pseudomonas antarctica CMS 35.</title>
        <authorList>
            <person name="Voget S."/>
            <person name="Chow J."/>
            <person name="Daniel R."/>
            <person name="Streit W."/>
        </authorList>
    </citation>
    <scope>NUCLEOTIDE SEQUENCE [LARGE SCALE GENOMIC DNA]</scope>
    <source>
        <strain evidence="1 4">CMS 35</strain>
    </source>
</reference>